<evidence type="ECO:0000256" key="12">
    <source>
        <dbReference type="ARBA" id="ARBA00023235"/>
    </source>
</evidence>
<dbReference type="InterPro" id="IPR022462">
    <property type="entry name" value="EpmB"/>
</dbReference>
<reference evidence="17" key="1">
    <citation type="journal article" date="2023" name="Int. J. Mol. Sci.">
        <title>Metagenomics Revealed a New Genus 'Candidatus Thiocaldithrix dubininis' gen. nov., sp. nov. and a New Species 'Candidatus Thiothrix putei' sp. nov. in the Family Thiotrichaceae, Some Members of Which Have Traits of Both Na+- and H+-Motive Energetics.</title>
        <authorList>
            <person name="Ravin N.V."/>
            <person name="Muntyan M.S."/>
            <person name="Smolyakov D.D."/>
            <person name="Rudenko T.S."/>
            <person name="Beletsky A.V."/>
            <person name="Mardanov A.V."/>
            <person name="Grabovich M.Y."/>
        </authorList>
    </citation>
    <scope>NUCLEOTIDE SEQUENCE</scope>
    <source>
        <strain evidence="17">GKL-01</strain>
    </source>
</reference>
<evidence type="ECO:0000259" key="16">
    <source>
        <dbReference type="PROSITE" id="PS51918"/>
    </source>
</evidence>
<evidence type="ECO:0000256" key="3">
    <source>
        <dbReference type="ARBA" id="ARBA00001966"/>
    </source>
</evidence>
<comment type="similarity">
    <text evidence="4">Belongs to the radical SAM superfamily. KamA family.</text>
</comment>
<keyword evidence="8 14" id="KW-0479">Metal-binding</keyword>
<keyword evidence="11 14" id="KW-0411">Iron-sulfur</keyword>
<feature type="domain" description="Radical SAM core" evidence="16">
    <location>
        <begin position="104"/>
        <end position="328"/>
    </location>
</feature>
<keyword evidence="7" id="KW-0949">S-adenosyl-L-methionine</keyword>
<dbReference type="Gene3D" id="3.20.20.70">
    <property type="entry name" value="Aldolase class I"/>
    <property type="match status" value="1"/>
</dbReference>
<dbReference type="Pfam" id="PF04055">
    <property type="entry name" value="Radical_SAM"/>
    <property type="match status" value="1"/>
</dbReference>
<feature type="binding site" evidence="14">
    <location>
        <position position="125"/>
    </location>
    <ligand>
        <name>[4Fe-4S] cluster</name>
        <dbReference type="ChEBI" id="CHEBI:49883"/>
        <note>4Fe-4S-S-AdoMet</note>
    </ligand>
</feature>
<evidence type="ECO:0000313" key="17">
    <source>
        <dbReference type="EMBL" id="WGZ91903.1"/>
    </source>
</evidence>
<evidence type="ECO:0000256" key="7">
    <source>
        <dbReference type="ARBA" id="ARBA00022691"/>
    </source>
</evidence>
<evidence type="ECO:0000256" key="1">
    <source>
        <dbReference type="ARBA" id="ARBA00001352"/>
    </source>
</evidence>
<accession>A0AA95H9D6</accession>
<dbReference type="SFLD" id="SFLDG01070">
    <property type="entry name" value="PLP-dependent"/>
    <property type="match status" value="1"/>
</dbReference>
<dbReference type="PIRSF" id="PIRSF004911">
    <property type="entry name" value="DUF160"/>
    <property type="match status" value="1"/>
</dbReference>
<evidence type="ECO:0000256" key="13">
    <source>
        <dbReference type="ARBA" id="ARBA00030756"/>
    </source>
</evidence>
<dbReference type="CDD" id="cd01335">
    <property type="entry name" value="Radical_SAM"/>
    <property type="match status" value="1"/>
</dbReference>
<dbReference type="SUPFAM" id="SSF102114">
    <property type="entry name" value="Radical SAM enzymes"/>
    <property type="match status" value="1"/>
</dbReference>
<evidence type="ECO:0000256" key="6">
    <source>
        <dbReference type="ARBA" id="ARBA00022485"/>
    </source>
</evidence>
<proteinExistence type="inferred from homology"/>
<dbReference type="GO" id="GO:0046872">
    <property type="term" value="F:metal ion binding"/>
    <property type="evidence" value="ECO:0007669"/>
    <property type="project" value="UniProtKB-KW"/>
</dbReference>
<dbReference type="PANTHER" id="PTHR30538:SF1">
    <property type="entry name" value="L-LYSINE 2,3-AMINOMUTASE"/>
    <property type="match status" value="1"/>
</dbReference>
<comment type="cofactor">
    <cofactor evidence="2 15">
        <name>pyridoxal 5'-phosphate</name>
        <dbReference type="ChEBI" id="CHEBI:597326"/>
    </cofactor>
</comment>
<evidence type="ECO:0000256" key="4">
    <source>
        <dbReference type="ARBA" id="ARBA00008703"/>
    </source>
</evidence>
<dbReference type="KEGG" id="tdu:QJT80_05335"/>
<dbReference type="PROSITE" id="PS51918">
    <property type="entry name" value="RADICAL_SAM"/>
    <property type="match status" value="1"/>
</dbReference>
<name>A0AA95H9D6_9GAMM</name>
<dbReference type="GO" id="GO:0016853">
    <property type="term" value="F:isomerase activity"/>
    <property type="evidence" value="ECO:0007669"/>
    <property type="project" value="UniProtKB-KW"/>
</dbReference>
<feature type="modified residue" description="N6-(pyridoxal phosphate)lysine" evidence="15">
    <location>
        <position position="331"/>
    </location>
</feature>
<comment type="catalytic activity">
    <reaction evidence="1">
        <text>L-lysine = D-beta-lysine</text>
        <dbReference type="Rhea" id="RHEA:44148"/>
        <dbReference type="ChEBI" id="CHEBI:32551"/>
        <dbReference type="ChEBI" id="CHEBI:84138"/>
    </reaction>
</comment>
<keyword evidence="9 15" id="KW-0663">Pyridoxal phosphate</keyword>
<evidence type="ECO:0000256" key="2">
    <source>
        <dbReference type="ARBA" id="ARBA00001933"/>
    </source>
</evidence>
<dbReference type="PANTHER" id="PTHR30538">
    <property type="entry name" value="LYSINE 2,3-AMINOMUTASE-RELATED"/>
    <property type="match status" value="1"/>
</dbReference>
<feature type="binding site" evidence="14">
    <location>
        <position position="122"/>
    </location>
    <ligand>
        <name>[4Fe-4S] cluster</name>
        <dbReference type="ChEBI" id="CHEBI:49883"/>
        <note>4Fe-4S-S-AdoMet</note>
    </ligand>
</feature>
<dbReference type="Proteomes" id="UP001300672">
    <property type="component" value="Chromosome"/>
</dbReference>
<evidence type="ECO:0000256" key="10">
    <source>
        <dbReference type="ARBA" id="ARBA00023004"/>
    </source>
</evidence>
<evidence type="ECO:0000256" key="8">
    <source>
        <dbReference type="ARBA" id="ARBA00022723"/>
    </source>
</evidence>
<dbReference type="InterPro" id="IPR013785">
    <property type="entry name" value="Aldolase_TIM"/>
</dbReference>
<evidence type="ECO:0000256" key="11">
    <source>
        <dbReference type="ARBA" id="ARBA00023014"/>
    </source>
</evidence>
<dbReference type="SFLD" id="SFLDF00314">
    <property type="entry name" value="L-lysine_2_3-aminomutase_(yjeK"/>
    <property type="match status" value="1"/>
</dbReference>
<dbReference type="GO" id="GO:0051539">
    <property type="term" value="F:4 iron, 4 sulfur cluster binding"/>
    <property type="evidence" value="ECO:0007669"/>
    <property type="project" value="UniProtKB-KW"/>
</dbReference>
<keyword evidence="6 14" id="KW-0004">4Fe-4S</keyword>
<keyword evidence="10" id="KW-0408">Iron</keyword>
<dbReference type="EMBL" id="CP124755">
    <property type="protein sequence ID" value="WGZ91903.1"/>
    <property type="molecule type" value="Genomic_DNA"/>
</dbReference>
<gene>
    <name evidence="17" type="primary">epmB</name>
    <name evidence="17" type="ORF">QJT80_05335</name>
</gene>
<dbReference type="InterPro" id="IPR003739">
    <property type="entry name" value="Lys_aminomutase/Glu_NH3_mut"/>
</dbReference>
<protein>
    <recommendedName>
        <fullName evidence="5">L-lysine 2,3-aminomutase</fullName>
    </recommendedName>
    <alternativeName>
        <fullName evidence="13">EF-P post-translational modification enzyme B</fullName>
    </alternativeName>
</protein>
<organism evidence="17">
    <name type="scientific">Candidatus Thiocaldithrix dubininis</name>
    <dbReference type="NCBI Taxonomy" id="3080823"/>
    <lineage>
        <taxon>Bacteria</taxon>
        <taxon>Pseudomonadati</taxon>
        <taxon>Pseudomonadota</taxon>
        <taxon>Gammaproteobacteria</taxon>
        <taxon>Thiotrichales</taxon>
        <taxon>Thiotrichaceae</taxon>
        <taxon>Candidatus Thiocaldithrix</taxon>
    </lineage>
</organism>
<evidence type="ECO:0000256" key="15">
    <source>
        <dbReference type="PIRSR" id="PIRSR603739-50"/>
    </source>
</evidence>
<sequence length="337" mass="37568">MEIASLIPRILQAQWQRELAQAIRDPLVLMQQLNLTPAQTSLAAAQQFRLVVPQSYLARIRPSDWYDPLLRQVLPLSDELNVVDGYAHDPVGDQYASVADGVLHKYQGRVLLVTTGACAIHCRYCFRRHFPYQAANPLKDEWSSALTYIREHTDVQEVILSGGDPLTLSDERLAYLFKALNTIPHVKRIRLHTRLPVVLPSRIDDSFLALIQQQAQQMVMVLHVNHAQELAASDVTQALQALKATKLTLLNQSVLLRGVNDSAQTLIELSNALFAQGVLPYYLHVLDQVAGAAHFHVPDTEAIALIQQVRHALPGFLVPKLVRETAGEASKTPLEMA</sequence>
<dbReference type="AlphaFoldDB" id="A0AA95H9D6"/>
<dbReference type="NCBIfam" id="TIGR00238">
    <property type="entry name" value="KamA family radical SAM protein"/>
    <property type="match status" value="1"/>
</dbReference>
<comment type="cofactor">
    <cofactor evidence="3">
        <name>[4Fe-4S] cluster</name>
        <dbReference type="ChEBI" id="CHEBI:49883"/>
    </cofactor>
</comment>
<evidence type="ECO:0000256" key="14">
    <source>
        <dbReference type="PIRSR" id="PIRSR004911-1"/>
    </source>
</evidence>
<dbReference type="NCBIfam" id="TIGR03821">
    <property type="entry name" value="EFP_modif_epmB"/>
    <property type="match status" value="1"/>
</dbReference>
<dbReference type="SFLD" id="SFLDS00029">
    <property type="entry name" value="Radical_SAM"/>
    <property type="match status" value="1"/>
</dbReference>
<feature type="binding site" evidence="14">
    <location>
        <position position="118"/>
    </location>
    <ligand>
        <name>[4Fe-4S] cluster</name>
        <dbReference type="ChEBI" id="CHEBI:49883"/>
        <note>4Fe-4S-S-AdoMet</note>
    </ligand>
</feature>
<dbReference type="InterPro" id="IPR058240">
    <property type="entry name" value="rSAM_sf"/>
</dbReference>
<keyword evidence="12" id="KW-0413">Isomerase</keyword>
<dbReference type="InterPro" id="IPR007197">
    <property type="entry name" value="rSAM"/>
</dbReference>
<evidence type="ECO:0000256" key="5">
    <source>
        <dbReference type="ARBA" id="ARBA00022363"/>
    </source>
</evidence>
<reference evidence="17" key="2">
    <citation type="submission" date="2023-04" db="EMBL/GenBank/DDBJ databases">
        <authorList>
            <person name="Beletskiy A.V."/>
            <person name="Mardanov A.V."/>
            <person name="Ravin N.V."/>
        </authorList>
    </citation>
    <scope>NUCLEOTIDE SEQUENCE</scope>
    <source>
        <strain evidence="17">GKL-01</strain>
    </source>
</reference>
<evidence type="ECO:0000256" key="9">
    <source>
        <dbReference type="ARBA" id="ARBA00022898"/>
    </source>
</evidence>